<dbReference type="Gene3D" id="3.40.50.2000">
    <property type="entry name" value="Glycogen Phosphorylase B"/>
    <property type="match status" value="2"/>
</dbReference>
<evidence type="ECO:0000256" key="5">
    <source>
        <dbReference type="RuleBase" id="RU003718"/>
    </source>
</evidence>
<evidence type="ECO:0000256" key="2">
    <source>
        <dbReference type="ARBA" id="ARBA00022676"/>
    </source>
</evidence>
<dbReference type="AlphaFoldDB" id="A0A834HCW2"/>
<dbReference type="GO" id="GO:0080044">
    <property type="term" value="F:quercetin 7-O-glucosyltransferase activity"/>
    <property type="evidence" value="ECO:0007669"/>
    <property type="project" value="TreeGrafter"/>
</dbReference>
<dbReference type="PANTHER" id="PTHR11926:SF870">
    <property type="entry name" value="UDP-GLYCOSYLTRANSFERASE 75B1"/>
    <property type="match status" value="1"/>
</dbReference>
<dbReference type="PANTHER" id="PTHR11926">
    <property type="entry name" value="GLUCOSYL/GLUCURONOSYL TRANSFERASES"/>
    <property type="match status" value="1"/>
</dbReference>
<dbReference type="EC" id="2.4.1.-" evidence="6"/>
<feature type="region of interest" description="Disordered" evidence="7">
    <location>
        <begin position="409"/>
        <end position="435"/>
    </location>
</feature>
<protein>
    <recommendedName>
        <fullName evidence="6">Glycosyltransferase</fullName>
        <ecNumber evidence="6">2.4.1.-</ecNumber>
    </recommendedName>
</protein>
<proteinExistence type="inferred from homology"/>
<organism evidence="8 9">
    <name type="scientific">Rhododendron simsii</name>
    <name type="common">Sims's rhododendron</name>
    <dbReference type="NCBI Taxonomy" id="118357"/>
    <lineage>
        <taxon>Eukaryota</taxon>
        <taxon>Viridiplantae</taxon>
        <taxon>Streptophyta</taxon>
        <taxon>Embryophyta</taxon>
        <taxon>Tracheophyta</taxon>
        <taxon>Spermatophyta</taxon>
        <taxon>Magnoliopsida</taxon>
        <taxon>eudicotyledons</taxon>
        <taxon>Gunneridae</taxon>
        <taxon>Pentapetalae</taxon>
        <taxon>asterids</taxon>
        <taxon>Ericales</taxon>
        <taxon>Ericaceae</taxon>
        <taxon>Ericoideae</taxon>
        <taxon>Rhodoreae</taxon>
        <taxon>Rhododendron</taxon>
    </lineage>
</organism>
<evidence type="ECO:0000313" key="8">
    <source>
        <dbReference type="EMBL" id="KAF7151643.1"/>
    </source>
</evidence>
<accession>A0A834HCW2</accession>
<evidence type="ECO:0000256" key="6">
    <source>
        <dbReference type="RuleBase" id="RU362057"/>
    </source>
</evidence>
<keyword evidence="4" id="KW-0284">Flavonoid biosynthesis</keyword>
<evidence type="ECO:0000256" key="1">
    <source>
        <dbReference type="ARBA" id="ARBA00009995"/>
    </source>
</evidence>
<dbReference type="EMBL" id="WJXA01000002">
    <property type="protein sequence ID" value="KAF7151643.1"/>
    <property type="molecule type" value="Genomic_DNA"/>
</dbReference>
<comment type="caution">
    <text evidence="8">The sequence shown here is derived from an EMBL/GenBank/DDBJ whole genome shotgun (WGS) entry which is preliminary data.</text>
</comment>
<dbReference type="CDD" id="cd03784">
    <property type="entry name" value="GT1_Gtf-like"/>
    <property type="match status" value="1"/>
</dbReference>
<dbReference type="GO" id="GO:0080043">
    <property type="term" value="F:quercetin 3-O-glucosyltransferase activity"/>
    <property type="evidence" value="ECO:0007669"/>
    <property type="project" value="TreeGrafter"/>
</dbReference>
<dbReference type="InterPro" id="IPR035595">
    <property type="entry name" value="UDP_glycos_trans_CS"/>
</dbReference>
<evidence type="ECO:0000313" key="9">
    <source>
        <dbReference type="Proteomes" id="UP000626092"/>
    </source>
</evidence>
<dbReference type="GO" id="GO:0009813">
    <property type="term" value="P:flavonoid biosynthetic process"/>
    <property type="evidence" value="ECO:0007669"/>
    <property type="project" value="UniProtKB-KW"/>
</dbReference>
<sequence length="435" mass="48987">MHVQVTFVISIRGQRQISRNNFQTPDGFKFATYSDGCDEGSKPGYDMNHFFSVTRSNSSQRQREIIATSSEEGCPVTCLIYNFFLPWAAKVARDCHICSSVLCIQPAVVLDIYHYYFNGYKDVIMENYKDLSWSIELPGLPLLHACDLPSLLFPSSNSASTLALLEELIEELNDSKAQILVNTFDALEPKALKVIEKYNCIAIGPLIPSAFLDGKDPLDTSFVCDLFQKTKDYTEWLAEKPKSSVVYVSFGSLLNLPKPQMEEIARGLLETHQPFLWVIRAKENEEEEKEEDRLSCMEELEQQGKIVPWCSQLEILSHPSLGCFVTHCGWSSTLESLASGIPVVAFPLFSDQMTNAKMMADLWKIGLRVRADEEGIVRSDEVKRCIEMVMRGKERGEEMRRNAKKWKDLAKEAGKEGGSSDENLKAFVGEVGGDN</sequence>
<reference evidence="8" key="1">
    <citation type="submission" date="2019-11" db="EMBL/GenBank/DDBJ databases">
        <authorList>
            <person name="Liu Y."/>
            <person name="Hou J."/>
            <person name="Li T.-Q."/>
            <person name="Guan C.-H."/>
            <person name="Wu X."/>
            <person name="Wu H.-Z."/>
            <person name="Ling F."/>
            <person name="Zhang R."/>
            <person name="Shi X.-G."/>
            <person name="Ren J.-P."/>
            <person name="Chen E.-F."/>
            <person name="Sun J.-M."/>
        </authorList>
    </citation>
    <scope>NUCLEOTIDE SEQUENCE</scope>
    <source>
        <strain evidence="8">Adult_tree_wgs_1</strain>
        <tissue evidence="8">Leaves</tissue>
    </source>
</reference>
<keyword evidence="2 5" id="KW-0328">Glycosyltransferase</keyword>
<name>A0A834HCW2_RHOSS</name>
<gene>
    <name evidence="8" type="ORF">RHSIM_Rhsim02G0066600</name>
</gene>
<evidence type="ECO:0000256" key="7">
    <source>
        <dbReference type="SAM" id="MobiDB-lite"/>
    </source>
</evidence>
<dbReference type="OrthoDB" id="5835829at2759"/>
<dbReference type="Pfam" id="PF00201">
    <property type="entry name" value="UDPGT"/>
    <property type="match status" value="1"/>
</dbReference>
<keyword evidence="9" id="KW-1185">Reference proteome</keyword>
<dbReference type="FunFam" id="3.40.50.2000:FF:000019">
    <property type="entry name" value="Glycosyltransferase"/>
    <property type="match status" value="1"/>
</dbReference>
<dbReference type="PROSITE" id="PS00375">
    <property type="entry name" value="UDPGT"/>
    <property type="match status" value="1"/>
</dbReference>
<dbReference type="InterPro" id="IPR002213">
    <property type="entry name" value="UDP_glucos_trans"/>
</dbReference>
<dbReference type="SUPFAM" id="SSF53756">
    <property type="entry name" value="UDP-Glycosyltransferase/glycogen phosphorylase"/>
    <property type="match status" value="1"/>
</dbReference>
<keyword evidence="3 5" id="KW-0808">Transferase</keyword>
<evidence type="ECO:0000256" key="4">
    <source>
        <dbReference type="ARBA" id="ARBA00023241"/>
    </source>
</evidence>
<dbReference type="Proteomes" id="UP000626092">
    <property type="component" value="Unassembled WGS sequence"/>
</dbReference>
<comment type="similarity">
    <text evidence="1 5">Belongs to the UDP-glycosyltransferase family.</text>
</comment>
<evidence type="ECO:0000256" key="3">
    <source>
        <dbReference type="ARBA" id="ARBA00022679"/>
    </source>
</evidence>